<dbReference type="Gene3D" id="3.30.1460.30">
    <property type="entry name" value="YgaC/TfoX-N like chaperone"/>
    <property type="match status" value="1"/>
</dbReference>
<dbReference type="AlphaFoldDB" id="A0A7W9PZ60"/>
<evidence type="ECO:0008006" key="3">
    <source>
        <dbReference type="Google" id="ProtNLM"/>
    </source>
</evidence>
<dbReference type="Proteomes" id="UP000585836">
    <property type="component" value="Unassembled WGS sequence"/>
</dbReference>
<evidence type="ECO:0000313" key="2">
    <source>
        <dbReference type="Proteomes" id="UP000585836"/>
    </source>
</evidence>
<accession>A0A7W9PZ60</accession>
<protein>
    <recommendedName>
        <fullName evidence="3">TfoX N-terminal domain-containing protein</fullName>
    </recommendedName>
</protein>
<keyword evidence="2" id="KW-1185">Reference proteome</keyword>
<comment type="caution">
    <text evidence="1">The sequence shown here is derived from an EMBL/GenBank/DDBJ whole genome shotgun (WGS) entry which is preliminary data.</text>
</comment>
<sequence>MTPDELFDDIAADLAHRGAISGAMFGKRALKAHGKAFACLKDDRLAFKLGDGTPAHAEALALQGAELFDPSGNHRPFKDWVAVPHTYAAQWPELAEAALSSLTS</sequence>
<evidence type="ECO:0000313" key="1">
    <source>
        <dbReference type="EMBL" id="MBB5930656.1"/>
    </source>
</evidence>
<name>A0A7W9PZ60_9ACTN</name>
<proteinExistence type="predicted"/>
<organism evidence="1 2">
    <name type="scientific">Streptomyces echinatus</name>
    <dbReference type="NCBI Taxonomy" id="67293"/>
    <lineage>
        <taxon>Bacteria</taxon>
        <taxon>Bacillati</taxon>
        <taxon>Actinomycetota</taxon>
        <taxon>Actinomycetes</taxon>
        <taxon>Kitasatosporales</taxon>
        <taxon>Streptomycetaceae</taxon>
        <taxon>Streptomyces</taxon>
    </lineage>
</organism>
<gene>
    <name evidence="1" type="ORF">FHS34_006163</name>
</gene>
<dbReference type="EMBL" id="JACHJK010000013">
    <property type="protein sequence ID" value="MBB5930656.1"/>
    <property type="molecule type" value="Genomic_DNA"/>
</dbReference>
<dbReference type="SUPFAM" id="SSF159894">
    <property type="entry name" value="YgaC/TfoX-N like"/>
    <property type="match status" value="1"/>
</dbReference>
<reference evidence="1 2" key="1">
    <citation type="submission" date="2020-08" db="EMBL/GenBank/DDBJ databases">
        <title>Genomic Encyclopedia of Type Strains, Phase III (KMG-III): the genomes of soil and plant-associated and newly described type strains.</title>
        <authorList>
            <person name="Whitman W."/>
        </authorList>
    </citation>
    <scope>NUCLEOTIDE SEQUENCE [LARGE SCALE GENOMIC DNA]</scope>
    <source>
        <strain evidence="1 2">CECT 3313</strain>
    </source>
</reference>
<dbReference type="RefSeq" id="WP_184971332.1">
    <property type="nucleotide sequence ID" value="NZ_BAAAWF010000036.1"/>
</dbReference>